<dbReference type="GO" id="GO:0003950">
    <property type="term" value="F:NAD+ poly-ADP-ribosyltransferase activity"/>
    <property type="evidence" value="ECO:0007669"/>
    <property type="project" value="UniProtKB-UniRule"/>
</dbReference>
<dbReference type="SUPFAM" id="SSF56399">
    <property type="entry name" value="ADP-ribosylation"/>
    <property type="match status" value="1"/>
</dbReference>
<gene>
    <name evidence="3" type="ORF">EGR_11022</name>
</gene>
<dbReference type="Proteomes" id="UP000019149">
    <property type="component" value="Unassembled WGS sequence"/>
</dbReference>
<dbReference type="PROSITE" id="PS51059">
    <property type="entry name" value="PARP_CATALYTIC"/>
    <property type="match status" value="1"/>
</dbReference>
<name>W6U0Y1_ECHGR</name>
<comment type="caution">
    <text evidence="3">The sequence shown here is derived from an EMBL/GenBank/DDBJ whole genome shotgun (WGS) entry which is preliminary data.</text>
</comment>
<dbReference type="EC" id="2.4.2.-" evidence="1"/>
<dbReference type="Pfam" id="PF00644">
    <property type="entry name" value="PARP"/>
    <property type="match status" value="1"/>
</dbReference>
<feature type="domain" description="PARP catalytic" evidence="2">
    <location>
        <begin position="1"/>
        <end position="63"/>
    </location>
</feature>
<dbReference type="OrthoDB" id="6624565at2759"/>
<dbReference type="EMBL" id="APAU02000333">
    <property type="protein sequence ID" value="EUB54116.1"/>
    <property type="molecule type" value="Genomic_DNA"/>
</dbReference>
<protein>
    <recommendedName>
        <fullName evidence="1">Poly [ADP-ribose] polymerase</fullName>
        <shortName evidence="1">PARP</shortName>
        <ecNumber evidence="1">2.4.2.-</ecNumber>
    </recommendedName>
</protein>
<evidence type="ECO:0000313" key="3">
    <source>
        <dbReference type="EMBL" id="EUB54116.1"/>
    </source>
</evidence>
<dbReference type="Gene3D" id="3.90.228.10">
    <property type="match status" value="1"/>
</dbReference>
<proteinExistence type="predicted"/>
<dbReference type="STRING" id="6210.W6U0Y1"/>
<keyword evidence="1" id="KW-0328">Glycosyltransferase</keyword>
<dbReference type="KEGG" id="egl:EGR_11022"/>
<keyword evidence="4" id="KW-1185">Reference proteome</keyword>
<sequence length="63" mass="6946">MFSKVAYFSYVVSRSADYCRTSPSSSQGCPLLCKVALGKTHDCFTASTSRCLRQIDGCRVQEV</sequence>
<dbReference type="RefSeq" id="XP_024345312.1">
    <property type="nucleotide sequence ID" value="XM_024500271.1"/>
</dbReference>
<evidence type="ECO:0000313" key="4">
    <source>
        <dbReference type="Proteomes" id="UP000019149"/>
    </source>
</evidence>
<dbReference type="InterPro" id="IPR012317">
    <property type="entry name" value="Poly(ADP-ribose)pol_cat_dom"/>
</dbReference>
<evidence type="ECO:0000259" key="2">
    <source>
        <dbReference type="PROSITE" id="PS51059"/>
    </source>
</evidence>
<reference evidence="3 4" key="1">
    <citation type="journal article" date="2013" name="Nat. Genet.">
        <title>The genome of the hydatid tapeworm Echinococcus granulosus.</title>
        <authorList>
            <person name="Zheng H."/>
            <person name="Zhang W."/>
            <person name="Zhang L."/>
            <person name="Zhang Z."/>
            <person name="Li J."/>
            <person name="Lu G."/>
            <person name="Zhu Y."/>
            <person name="Wang Y."/>
            <person name="Huang Y."/>
            <person name="Liu J."/>
            <person name="Kang H."/>
            <person name="Chen J."/>
            <person name="Wang L."/>
            <person name="Chen A."/>
            <person name="Yu S."/>
            <person name="Gao Z."/>
            <person name="Jin L."/>
            <person name="Gu W."/>
            <person name="Wang Z."/>
            <person name="Zhao L."/>
            <person name="Shi B."/>
            <person name="Wen H."/>
            <person name="Lin R."/>
            <person name="Jones M.K."/>
            <person name="Brejova B."/>
            <person name="Vinar T."/>
            <person name="Zhao G."/>
            <person name="McManus D.P."/>
            <person name="Chen Z."/>
            <person name="Zhou Y."/>
            <person name="Wang S."/>
        </authorList>
    </citation>
    <scope>NUCLEOTIDE SEQUENCE [LARGE SCALE GENOMIC DNA]</scope>
</reference>
<evidence type="ECO:0000256" key="1">
    <source>
        <dbReference type="RuleBase" id="RU362114"/>
    </source>
</evidence>
<keyword evidence="1" id="KW-0520">NAD</keyword>
<dbReference type="CTD" id="36346737"/>
<accession>W6U0Y1</accession>
<keyword evidence="1" id="KW-0808">Transferase</keyword>
<dbReference type="GeneID" id="36346737"/>
<organism evidence="3 4">
    <name type="scientific">Echinococcus granulosus</name>
    <name type="common">Hydatid tapeworm</name>
    <dbReference type="NCBI Taxonomy" id="6210"/>
    <lineage>
        <taxon>Eukaryota</taxon>
        <taxon>Metazoa</taxon>
        <taxon>Spiralia</taxon>
        <taxon>Lophotrochozoa</taxon>
        <taxon>Platyhelminthes</taxon>
        <taxon>Cestoda</taxon>
        <taxon>Eucestoda</taxon>
        <taxon>Cyclophyllidea</taxon>
        <taxon>Taeniidae</taxon>
        <taxon>Echinococcus</taxon>
        <taxon>Echinococcus granulosus group</taxon>
    </lineage>
</organism>
<dbReference type="AlphaFoldDB" id="W6U0Y1"/>